<evidence type="ECO:0000256" key="1">
    <source>
        <dbReference type="SAM" id="SignalP"/>
    </source>
</evidence>
<organism evidence="3 4">
    <name type="scientific">Maridesulfovibrio ferrireducens</name>
    <dbReference type="NCBI Taxonomy" id="246191"/>
    <lineage>
        <taxon>Bacteria</taxon>
        <taxon>Pseudomonadati</taxon>
        <taxon>Thermodesulfobacteriota</taxon>
        <taxon>Desulfovibrionia</taxon>
        <taxon>Desulfovibrionales</taxon>
        <taxon>Desulfovibrionaceae</taxon>
        <taxon>Maridesulfovibrio</taxon>
    </lineage>
</organism>
<name>A0A1G9KHC0_9BACT</name>
<dbReference type="STRING" id="246191.SAMN05660337_3079"/>
<dbReference type="Pfam" id="PF26390">
    <property type="entry name" value="MamS_MamX"/>
    <property type="match status" value="1"/>
</dbReference>
<gene>
    <name evidence="3" type="ORF">SAMN05660337_3079</name>
</gene>
<accession>A0A1G9KHC0</accession>
<feature type="domain" description="Magnetosome protein MamS/MamX" evidence="2">
    <location>
        <begin position="51"/>
        <end position="132"/>
    </location>
</feature>
<dbReference type="AlphaFoldDB" id="A0A1G9KHC0"/>
<evidence type="ECO:0000313" key="4">
    <source>
        <dbReference type="Proteomes" id="UP000199053"/>
    </source>
</evidence>
<evidence type="ECO:0000259" key="2">
    <source>
        <dbReference type="Pfam" id="PF26390"/>
    </source>
</evidence>
<dbReference type="EMBL" id="FNGA01000005">
    <property type="protein sequence ID" value="SDL48982.1"/>
    <property type="molecule type" value="Genomic_DNA"/>
</dbReference>
<feature type="chain" id="PRO_5011741779" description="Magnetosome protein MamS/MamX domain-containing protein" evidence="1">
    <location>
        <begin position="26"/>
        <end position="162"/>
    </location>
</feature>
<dbReference type="RefSeq" id="WP_092162675.1">
    <property type="nucleotide sequence ID" value="NZ_FNGA01000005.1"/>
</dbReference>
<feature type="signal peptide" evidence="1">
    <location>
        <begin position="1"/>
        <end position="25"/>
    </location>
</feature>
<keyword evidence="1" id="KW-0732">Signal</keyword>
<keyword evidence="4" id="KW-1185">Reference proteome</keyword>
<protein>
    <recommendedName>
        <fullName evidence="2">Magnetosome protein MamS/MamX domain-containing protein</fullName>
    </recommendedName>
</protein>
<dbReference type="InterPro" id="IPR058837">
    <property type="entry name" value="MamS_MamX_dom"/>
</dbReference>
<sequence>MLKKVSLKLLTLLCLTILAATAACASDMDIKGWEKGGKYDKLYDNTDRDVFKGRLLKIVDITPLDGMAEGIGILVKDKEDGEKVLVHLGPKDFVEPRITDLRPGVTVKVYGVLIEIDGEYEYVAAKLKAGEERKYKFRLTKNGEPFWSLSPEELAKEESDIE</sequence>
<dbReference type="Proteomes" id="UP000199053">
    <property type="component" value="Unassembled WGS sequence"/>
</dbReference>
<dbReference type="OrthoDB" id="5455132at2"/>
<evidence type="ECO:0000313" key="3">
    <source>
        <dbReference type="EMBL" id="SDL48982.1"/>
    </source>
</evidence>
<dbReference type="PROSITE" id="PS51257">
    <property type="entry name" value="PROKAR_LIPOPROTEIN"/>
    <property type="match status" value="1"/>
</dbReference>
<proteinExistence type="predicted"/>
<reference evidence="4" key="1">
    <citation type="submission" date="2016-10" db="EMBL/GenBank/DDBJ databases">
        <authorList>
            <person name="Varghese N."/>
            <person name="Submissions S."/>
        </authorList>
    </citation>
    <scope>NUCLEOTIDE SEQUENCE [LARGE SCALE GENOMIC DNA]</scope>
    <source>
        <strain evidence="4">DSM 16995</strain>
    </source>
</reference>